<dbReference type="SMART" id="SM00332">
    <property type="entry name" value="PP2Cc"/>
    <property type="match status" value="1"/>
</dbReference>
<feature type="transmembrane region" description="Helical" evidence="2">
    <location>
        <begin position="62"/>
        <end position="81"/>
    </location>
</feature>
<name>A0A9D1N4L6_9FIRM</name>
<evidence type="ECO:0000313" key="4">
    <source>
        <dbReference type="EMBL" id="HIU94980.1"/>
    </source>
</evidence>
<keyword evidence="2" id="KW-1133">Transmembrane helix</keyword>
<feature type="non-terminal residue" evidence="4">
    <location>
        <position position="1"/>
    </location>
</feature>
<dbReference type="PROSITE" id="PS51746">
    <property type="entry name" value="PPM_2"/>
    <property type="match status" value="1"/>
</dbReference>
<dbReference type="Pfam" id="PF19732">
    <property type="entry name" value="SpoIIE_N"/>
    <property type="match status" value="1"/>
</dbReference>
<sequence>SLPVVLLLLFAMVAALSRGVSGVAVSVALAVVLAVAGDFTLTFVGSLAACTLAGSLMRRADTIGVFGGFLGCSLVVGTYVYTASHTINLLNLAVSGAVFLLIPRGALLTLCAYLDADMNRERFSEKAMQRMRERTAHDIRRTVAVGREVARLFEMPQQQEPPDAQLQWTAQAAASVCMDCSLRKMCWRDPHLAAQAVSAMLQAHERGERIRIRRPFDPSCKHMPQMAAAAWQAHNQYLVQSALRSRTARQYRFVNRQLNGMCDVVEALAARVLEERWLDEDLERAVAQSLDRHGIRAFGVDAAFPSGRVRLDVRVSASYLDAPLPVCEAVHAALHRPVAILSARREGRHGVFTLEEAQPLSASMGAASAPVSRSGVSGDSTGVRRLPMGRVLYAISDGMGAGESARNESQAAIRLLFDLFDSGFARDVALEAVNRLLLQHEQDMYATLDALYLNLRSGQAEFIKCGAPPTFVYRAERLHTVSAEALPAGIVDEARPAVQRARIRRDDTIIMFSDGALDALGERTQETIGRVLADAPDCQAAAERLLHAAQAAGAEDDMTVMVIRIA</sequence>
<proteinExistence type="predicted"/>
<feature type="transmembrane region" description="Helical" evidence="2">
    <location>
        <begin position="93"/>
        <end position="114"/>
    </location>
</feature>
<gene>
    <name evidence="4" type="ORF">IAD24_07485</name>
</gene>
<keyword evidence="2" id="KW-0812">Transmembrane</keyword>
<dbReference type="InterPro" id="IPR052016">
    <property type="entry name" value="Bact_Sigma-Reg"/>
</dbReference>
<dbReference type="InterPro" id="IPR001932">
    <property type="entry name" value="PPM-type_phosphatase-like_dom"/>
</dbReference>
<protein>
    <submittedName>
        <fullName evidence="4">SpoIIE family protein phosphatase</fullName>
    </submittedName>
</protein>
<dbReference type="Gene3D" id="3.60.40.10">
    <property type="entry name" value="PPM-type phosphatase domain"/>
    <property type="match status" value="1"/>
</dbReference>
<dbReference type="InterPro" id="IPR036457">
    <property type="entry name" value="PPM-type-like_dom_sf"/>
</dbReference>
<keyword evidence="1" id="KW-0378">Hydrolase</keyword>
<dbReference type="SUPFAM" id="SSF81606">
    <property type="entry name" value="PP2C-like"/>
    <property type="match status" value="1"/>
</dbReference>
<keyword evidence="2" id="KW-0472">Membrane</keyword>
<evidence type="ECO:0000256" key="2">
    <source>
        <dbReference type="SAM" id="Phobius"/>
    </source>
</evidence>
<dbReference type="GO" id="GO:0016791">
    <property type="term" value="F:phosphatase activity"/>
    <property type="evidence" value="ECO:0007669"/>
    <property type="project" value="TreeGrafter"/>
</dbReference>
<reference evidence="4" key="1">
    <citation type="submission" date="2020-10" db="EMBL/GenBank/DDBJ databases">
        <authorList>
            <person name="Gilroy R."/>
        </authorList>
    </citation>
    <scope>NUCLEOTIDE SEQUENCE</scope>
    <source>
        <strain evidence="4">ChiGjej2B2-16831</strain>
    </source>
</reference>
<dbReference type="InterPro" id="IPR045768">
    <property type="entry name" value="SpoIIE_N"/>
</dbReference>
<dbReference type="SMART" id="SM00331">
    <property type="entry name" value="PP2C_SIG"/>
    <property type="match status" value="1"/>
</dbReference>
<dbReference type="AlphaFoldDB" id="A0A9D1N4L6"/>
<reference evidence="4" key="2">
    <citation type="journal article" date="2021" name="PeerJ">
        <title>Extensive microbial diversity within the chicken gut microbiome revealed by metagenomics and culture.</title>
        <authorList>
            <person name="Gilroy R."/>
            <person name="Ravi A."/>
            <person name="Getino M."/>
            <person name="Pursley I."/>
            <person name="Horton D.L."/>
            <person name="Alikhan N.F."/>
            <person name="Baker D."/>
            <person name="Gharbi K."/>
            <person name="Hall N."/>
            <person name="Watson M."/>
            <person name="Adriaenssens E.M."/>
            <person name="Foster-Nyarko E."/>
            <person name="Jarju S."/>
            <person name="Secka A."/>
            <person name="Antonio M."/>
            <person name="Oren A."/>
            <person name="Chaudhuri R.R."/>
            <person name="La Ragione R."/>
            <person name="Hildebrand F."/>
            <person name="Pallen M.J."/>
        </authorList>
    </citation>
    <scope>NUCLEOTIDE SEQUENCE</scope>
    <source>
        <strain evidence="4">ChiGjej2B2-16831</strain>
    </source>
</reference>
<organism evidence="4 5">
    <name type="scientific">Candidatus Aphodomorpha intestinavium</name>
    <dbReference type="NCBI Taxonomy" id="2840672"/>
    <lineage>
        <taxon>Bacteria</taxon>
        <taxon>Bacillati</taxon>
        <taxon>Bacillota</taxon>
        <taxon>Clostridia</taxon>
        <taxon>Eubacteriales</taxon>
        <taxon>Candidatus Aphodomorpha</taxon>
    </lineage>
</organism>
<dbReference type="PANTHER" id="PTHR43156:SF2">
    <property type="entry name" value="STAGE II SPORULATION PROTEIN E"/>
    <property type="match status" value="1"/>
</dbReference>
<evidence type="ECO:0000256" key="1">
    <source>
        <dbReference type="ARBA" id="ARBA00022801"/>
    </source>
</evidence>
<dbReference type="EMBL" id="DVNZ01000236">
    <property type="protein sequence ID" value="HIU94980.1"/>
    <property type="molecule type" value="Genomic_DNA"/>
</dbReference>
<feature type="domain" description="PPM-type phosphatase" evidence="3">
    <location>
        <begin position="373"/>
        <end position="565"/>
    </location>
</feature>
<dbReference type="Proteomes" id="UP000824128">
    <property type="component" value="Unassembled WGS sequence"/>
</dbReference>
<dbReference type="Pfam" id="PF07228">
    <property type="entry name" value="SpoIIE"/>
    <property type="match status" value="1"/>
</dbReference>
<dbReference type="PANTHER" id="PTHR43156">
    <property type="entry name" value="STAGE II SPORULATION PROTEIN E-RELATED"/>
    <property type="match status" value="1"/>
</dbReference>
<comment type="caution">
    <text evidence="4">The sequence shown here is derived from an EMBL/GenBank/DDBJ whole genome shotgun (WGS) entry which is preliminary data.</text>
</comment>
<accession>A0A9D1N4L6</accession>
<evidence type="ECO:0000259" key="3">
    <source>
        <dbReference type="PROSITE" id="PS51746"/>
    </source>
</evidence>
<feature type="transmembrane region" description="Helical" evidence="2">
    <location>
        <begin position="29"/>
        <end position="50"/>
    </location>
</feature>
<evidence type="ECO:0000313" key="5">
    <source>
        <dbReference type="Proteomes" id="UP000824128"/>
    </source>
</evidence>